<reference evidence="2 4" key="1">
    <citation type="submission" date="2016-06" db="EMBL/GenBank/DDBJ databases">
        <title>Draft genome of Moraxella lacunata CCUG 57757A.</title>
        <authorList>
            <person name="Salva-Serra F."/>
            <person name="Engstrom-Jakobsson H."/>
            <person name="Thorell K."/>
            <person name="Gonzales-Siles L."/>
            <person name="Karlsson R."/>
            <person name="Boulund F."/>
            <person name="Engstrand L."/>
            <person name="Kristiansson E."/>
            <person name="Moore E."/>
        </authorList>
    </citation>
    <scope>NUCLEOTIDE SEQUENCE [LARGE SCALE GENOMIC DNA]</scope>
    <source>
        <strain evidence="2 4">CCUG 57757A</strain>
    </source>
</reference>
<evidence type="ECO:0000313" key="3">
    <source>
        <dbReference type="EMBL" id="STY98811.1"/>
    </source>
</evidence>
<dbReference type="EMBL" id="UGQC01000001">
    <property type="protein sequence ID" value="STY98811.1"/>
    <property type="molecule type" value="Genomic_DNA"/>
</dbReference>
<proteinExistence type="predicted"/>
<gene>
    <name evidence="2" type="ORF">A9309_03600</name>
    <name evidence="3" type="ORF">NCTC7911_00174</name>
</gene>
<dbReference type="AlphaFoldDB" id="A0A1B8Q619"/>
<evidence type="ECO:0000313" key="5">
    <source>
        <dbReference type="Proteomes" id="UP000254107"/>
    </source>
</evidence>
<protein>
    <submittedName>
        <fullName evidence="2">Uncharacterized protein</fullName>
    </submittedName>
</protein>
<sequence length="89" mass="9181">MSKTYDEKGNELVAKTQKQGLMSSVVPASVLGSVAVMATSANAATLDLSSLTTELQSVQTAVVGVIAVAITIGIAIVGWKWAKRALFSV</sequence>
<dbReference type="Proteomes" id="UP000254107">
    <property type="component" value="Unassembled WGS sequence"/>
</dbReference>
<accession>A0A1B8Q619</accession>
<feature type="transmembrane region" description="Helical" evidence="1">
    <location>
        <begin position="61"/>
        <end position="82"/>
    </location>
</feature>
<dbReference type="InterPro" id="IPR008020">
    <property type="entry name" value="G8P"/>
</dbReference>
<dbReference type="RefSeq" id="WP_065255312.1">
    <property type="nucleotide sequence ID" value="NZ_JARDJM010000025.1"/>
</dbReference>
<dbReference type="GeneID" id="302268857"/>
<feature type="transmembrane region" description="Helical" evidence="1">
    <location>
        <begin position="21"/>
        <end position="41"/>
    </location>
</feature>
<dbReference type="EMBL" id="LZMS01000037">
    <property type="protein sequence ID" value="OBX65144.1"/>
    <property type="molecule type" value="Genomic_DNA"/>
</dbReference>
<keyword evidence="1" id="KW-0812">Transmembrane</keyword>
<dbReference type="Pfam" id="PF05356">
    <property type="entry name" value="Phage_Coat_B"/>
    <property type="match status" value="1"/>
</dbReference>
<keyword evidence="5" id="KW-1185">Reference proteome</keyword>
<evidence type="ECO:0000313" key="2">
    <source>
        <dbReference type="EMBL" id="OBX65144.1"/>
    </source>
</evidence>
<name>A0A1B8Q619_MORLA</name>
<reference evidence="3 5" key="2">
    <citation type="submission" date="2018-06" db="EMBL/GenBank/DDBJ databases">
        <authorList>
            <consortium name="Pathogen Informatics"/>
            <person name="Doyle S."/>
        </authorList>
    </citation>
    <scope>NUCLEOTIDE SEQUENCE [LARGE SCALE GENOMIC DNA]</scope>
    <source>
        <strain evidence="3 5">NCTC7911</strain>
    </source>
</reference>
<keyword evidence="1" id="KW-1133">Transmembrane helix</keyword>
<evidence type="ECO:0000256" key="1">
    <source>
        <dbReference type="SAM" id="Phobius"/>
    </source>
</evidence>
<organism evidence="2 4">
    <name type="scientific">Moraxella lacunata</name>
    <dbReference type="NCBI Taxonomy" id="477"/>
    <lineage>
        <taxon>Bacteria</taxon>
        <taxon>Pseudomonadati</taxon>
        <taxon>Pseudomonadota</taxon>
        <taxon>Gammaproteobacteria</taxon>
        <taxon>Moraxellales</taxon>
        <taxon>Moraxellaceae</taxon>
        <taxon>Moraxella</taxon>
    </lineage>
</organism>
<keyword evidence="1" id="KW-0472">Membrane</keyword>
<dbReference type="Proteomes" id="UP000092607">
    <property type="component" value="Unassembled WGS sequence"/>
</dbReference>
<evidence type="ECO:0000313" key="4">
    <source>
        <dbReference type="Proteomes" id="UP000092607"/>
    </source>
</evidence>